<gene>
    <name evidence="2" type="ORF">PUN28_005066</name>
</gene>
<proteinExistence type="predicted"/>
<dbReference type="AlphaFoldDB" id="A0AAW2GIY5"/>
<name>A0AAW2GIY5_9HYME</name>
<protein>
    <submittedName>
        <fullName evidence="2">Uncharacterized protein</fullName>
    </submittedName>
</protein>
<accession>A0AAW2GIY5</accession>
<dbReference type="EMBL" id="JADYXP020000004">
    <property type="protein sequence ID" value="KAL0126447.1"/>
    <property type="molecule type" value="Genomic_DNA"/>
</dbReference>
<sequence length="129" mass="15386">MRRTLSRVTFTLISHYRHFYVVITLHNIKPASKLRKQPCTHERSRKEGGETRERNFFPPHLAIIELAQGCLGWLLYFTYTVSVGFFNGTEFNFSREKKEKKKKKKKKLRLIECFFFSIKLFANKLLVIL</sequence>
<evidence type="ECO:0000313" key="2">
    <source>
        <dbReference type="EMBL" id="KAL0126447.1"/>
    </source>
</evidence>
<keyword evidence="1" id="KW-0812">Transmembrane</keyword>
<keyword evidence="1" id="KW-0472">Membrane</keyword>
<evidence type="ECO:0000256" key="1">
    <source>
        <dbReference type="SAM" id="Phobius"/>
    </source>
</evidence>
<comment type="caution">
    <text evidence="2">The sequence shown here is derived from an EMBL/GenBank/DDBJ whole genome shotgun (WGS) entry which is preliminary data.</text>
</comment>
<reference evidence="2 3" key="1">
    <citation type="submission" date="2023-03" db="EMBL/GenBank/DDBJ databases">
        <title>High recombination rates correlate with genetic variation in Cardiocondyla obscurior ants.</title>
        <authorList>
            <person name="Errbii M."/>
        </authorList>
    </citation>
    <scope>NUCLEOTIDE SEQUENCE [LARGE SCALE GENOMIC DNA]</scope>
    <source>
        <strain evidence="2">Alpha-2009</strain>
        <tissue evidence="2">Whole body</tissue>
    </source>
</reference>
<organism evidence="2 3">
    <name type="scientific">Cardiocondyla obscurior</name>
    <dbReference type="NCBI Taxonomy" id="286306"/>
    <lineage>
        <taxon>Eukaryota</taxon>
        <taxon>Metazoa</taxon>
        <taxon>Ecdysozoa</taxon>
        <taxon>Arthropoda</taxon>
        <taxon>Hexapoda</taxon>
        <taxon>Insecta</taxon>
        <taxon>Pterygota</taxon>
        <taxon>Neoptera</taxon>
        <taxon>Endopterygota</taxon>
        <taxon>Hymenoptera</taxon>
        <taxon>Apocrita</taxon>
        <taxon>Aculeata</taxon>
        <taxon>Formicoidea</taxon>
        <taxon>Formicidae</taxon>
        <taxon>Myrmicinae</taxon>
        <taxon>Cardiocondyla</taxon>
    </lineage>
</organism>
<feature type="transmembrane region" description="Helical" evidence="1">
    <location>
        <begin position="66"/>
        <end position="87"/>
    </location>
</feature>
<evidence type="ECO:0000313" key="3">
    <source>
        <dbReference type="Proteomes" id="UP001430953"/>
    </source>
</evidence>
<keyword evidence="1" id="KW-1133">Transmembrane helix</keyword>
<keyword evidence="3" id="KW-1185">Reference proteome</keyword>
<dbReference type="Proteomes" id="UP001430953">
    <property type="component" value="Unassembled WGS sequence"/>
</dbReference>